<dbReference type="RefSeq" id="WP_273688583.1">
    <property type="nucleotide sequence ID" value="NZ_CP117411.1"/>
</dbReference>
<accession>A0ABY7TL16</accession>
<evidence type="ECO:0000256" key="1">
    <source>
        <dbReference type="SAM" id="MobiDB-lite"/>
    </source>
</evidence>
<feature type="compositionally biased region" description="Low complexity" evidence="1">
    <location>
        <begin position="454"/>
        <end position="466"/>
    </location>
</feature>
<feature type="region of interest" description="Disordered" evidence="1">
    <location>
        <begin position="443"/>
        <end position="475"/>
    </location>
</feature>
<evidence type="ECO:0000313" key="3">
    <source>
        <dbReference type="Proteomes" id="UP001220395"/>
    </source>
</evidence>
<keyword evidence="3" id="KW-1185">Reference proteome</keyword>
<reference evidence="2 3" key="1">
    <citation type="submission" date="2023-02" db="EMBL/GenBank/DDBJ databases">
        <title>Genome sequence of Sphingomonas naphthae.</title>
        <authorList>
            <person name="Kim S."/>
            <person name="Heo J."/>
            <person name="Kwon S.-W."/>
        </authorList>
    </citation>
    <scope>NUCLEOTIDE SEQUENCE [LARGE SCALE GENOMIC DNA]</scope>
    <source>
        <strain evidence="2 3">KACC 18716</strain>
    </source>
</reference>
<protein>
    <submittedName>
        <fullName evidence="2">Phage portal protein</fullName>
    </submittedName>
</protein>
<proteinExistence type="predicted"/>
<dbReference type="Proteomes" id="UP001220395">
    <property type="component" value="Chromosome"/>
</dbReference>
<dbReference type="Pfam" id="PF05136">
    <property type="entry name" value="Phage_portal_2"/>
    <property type="match status" value="1"/>
</dbReference>
<gene>
    <name evidence="2" type="ORF">PQ455_01505</name>
</gene>
<dbReference type="InterPro" id="IPR006429">
    <property type="entry name" value="Phage_lambda_portal"/>
</dbReference>
<dbReference type="NCBIfam" id="TIGR01539">
    <property type="entry name" value="portal_lambda"/>
    <property type="match status" value="1"/>
</dbReference>
<feature type="compositionally biased region" description="Basic and acidic residues" evidence="1">
    <location>
        <begin position="443"/>
        <end position="452"/>
    </location>
</feature>
<evidence type="ECO:0000313" key="2">
    <source>
        <dbReference type="EMBL" id="WCT73937.1"/>
    </source>
</evidence>
<organism evidence="2 3">
    <name type="scientific">Sphingomonas naphthae</name>
    <dbReference type="NCBI Taxonomy" id="1813468"/>
    <lineage>
        <taxon>Bacteria</taxon>
        <taxon>Pseudomonadati</taxon>
        <taxon>Pseudomonadota</taxon>
        <taxon>Alphaproteobacteria</taxon>
        <taxon>Sphingomonadales</taxon>
        <taxon>Sphingomonadaceae</taxon>
        <taxon>Sphingomonas</taxon>
    </lineage>
</organism>
<name>A0ABY7TL16_9SPHN</name>
<sequence length="475" mass="52283">MGEAFAAVAPQAAARRARAHADRALAVAQQRYVDSWSRNDPAARRLERSKDKPHSRDDRARIRDLMVSNPFGVKMLSSLLNDLIGWGITGIPKANKRIVADWKAWIAVCDHDEVLDLYGLQELIARTLLVDGEVFIIRLIDKKAPGNPLRLQVNDADMLDTTLGAGFLGGRVRDGVEYDSHHRPVAYHFRTSREAGNFGGTQRIPAEHVIHLFRRDEPGRRRGRSFFEAILDPIEEIDGYLEAETMRKRIEACFAGFITPAEGDDGDVGAVQRGADGDFDTESLAPGMLTRLRPGETIAFGEPKALGGMGEFMKWGGLRVAAGSAGTTYEDATGDLSNVNFSSFKAGALNKKRFVGRLQYLHLIPRCLDVIWSWWCEAHDMTGRGPGIARATIEWTPPPFESIDRLKEANADAAEIANRTNSRRKIVTAAGYGYDELQDEIAADRKADEARGLPEPAQPGAPAADAPVRKDDEDA</sequence>
<dbReference type="EMBL" id="CP117411">
    <property type="protein sequence ID" value="WCT73937.1"/>
    <property type="molecule type" value="Genomic_DNA"/>
</dbReference>